<evidence type="ECO:0000313" key="9">
    <source>
        <dbReference type="EMBL" id="RCW71463.1"/>
    </source>
</evidence>
<dbReference type="InterPro" id="IPR051906">
    <property type="entry name" value="TolC-like"/>
</dbReference>
<dbReference type="GO" id="GO:0009279">
    <property type="term" value="C:cell outer membrane"/>
    <property type="evidence" value="ECO:0007669"/>
    <property type="project" value="UniProtKB-SubCell"/>
</dbReference>
<feature type="chain" id="PRO_5016952851" evidence="8">
    <location>
        <begin position="23"/>
        <end position="440"/>
    </location>
</feature>
<evidence type="ECO:0000256" key="8">
    <source>
        <dbReference type="SAM" id="SignalP"/>
    </source>
</evidence>
<sequence length="440" mass="48333">MARRVLVAAALCLAWLAGTAMAQAEVQAEAAWTLPRALDQALARDARVAGARANAQAVRAQQRQADGRLWPSAGVRLTHGRSSDRDPPFVLERTTRRGEAFVRWNLFNGLEDQRQIAAQGFDAIAAEADLLQALDEACERIAAAYYTLLRQQHLAGLARERLREVERLAARVASQAALGKTSDADAQLADASRIDAQLALQGIEAERRAAQARLSVLLGLAQGAAPRVADAPLPPIDAGLDLQAWAGQAERQNGQWLAAAARVAGARRRMAGIAPEYLPRLDLDLRRSLYDRTDPQPTTAQRHGWSVGVTWEVPLGGAPRARQDELRARAELAEAELQRVRDEVQADAGAAREQARQTASAAPQLAQQRQRWELVVRASELQFDAGRRSLMQLIDQYDRRFGVQQRDIDNAWQQAEAHLRLRRLAGDLAEWFGVLESGGR</sequence>
<keyword evidence="10" id="KW-1185">Reference proteome</keyword>
<evidence type="ECO:0000256" key="5">
    <source>
        <dbReference type="ARBA" id="ARBA00022692"/>
    </source>
</evidence>
<proteinExistence type="inferred from homology"/>
<keyword evidence="8" id="KW-0732">Signal</keyword>
<evidence type="ECO:0000256" key="4">
    <source>
        <dbReference type="ARBA" id="ARBA00022452"/>
    </source>
</evidence>
<evidence type="ECO:0000256" key="6">
    <source>
        <dbReference type="ARBA" id="ARBA00023136"/>
    </source>
</evidence>
<keyword evidence="7" id="KW-0998">Cell outer membrane</keyword>
<evidence type="ECO:0000256" key="3">
    <source>
        <dbReference type="ARBA" id="ARBA00022448"/>
    </source>
</evidence>
<protein>
    <submittedName>
        <fullName evidence="9">Outer membrane protein TolC</fullName>
    </submittedName>
</protein>
<dbReference type="GO" id="GO:1990281">
    <property type="term" value="C:efflux pump complex"/>
    <property type="evidence" value="ECO:0007669"/>
    <property type="project" value="TreeGrafter"/>
</dbReference>
<dbReference type="OrthoDB" id="8699140at2"/>
<gene>
    <name evidence="9" type="ORF">DES41_104282</name>
</gene>
<feature type="signal peptide" evidence="8">
    <location>
        <begin position="1"/>
        <end position="22"/>
    </location>
</feature>
<dbReference type="Pfam" id="PF02321">
    <property type="entry name" value="OEP"/>
    <property type="match status" value="1"/>
</dbReference>
<comment type="caution">
    <text evidence="9">The sequence shown here is derived from an EMBL/GenBank/DDBJ whole genome shotgun (WGS) entry which is preliminary data.</text>
</comment>
<evidence type="ECO:0000256" key="7">
    <source>
        <dbReference type="ARBA" id="ARBA00023237"/>
    </source>
</evidence>
<dbReference type="InterPro" id="IPR003423">
    <property type="entry name" value="OMP_efflux"/>
</dbReference>
<dbReference type="EMBL" id="QPJK01000004">
    <property type="protein sequence ID" value="RCW71463.1"/>
    <property type="molecule type" value="Genomic_DNA"/>
</dbReference>
<reference evidence="9 10" key="1">
    <citation type="submission" date="2018-07" db="EMBL/GenBank/DDBJ databases">
        <title>Genomic Encyclopedia of Type Strains, Phase IV (KMG-IV): sequencing the most valuable type-strain genomes for metagenomic binning, comparative biology and taxonomic classification.</title>
        <authorList>
            <person name="Goeker M."/>
        </authorList>
    </citation>
    <scope>NUCLEOTIDE SEQUENCE [LARGE SCALE GENOMIC DNA]</scope>
    <source>
        <strain evidence="9 10">DSM 21634</strain>
    </source>
</reference>
<dbReference type="PANTHER" id="PTHR30026:SF20">
    <property type="entry name" value="OUTER MEMBRANE PROTEIN TOLC"/>
    <property type="match status" value="1"/>
</dbReference>
<dbReference type="Gene3D" id="1.20.1600.10">
    <property type="entry name" value="Outer membrane efflux proteins (OEP)"/>
    <property type="match status" value="1"/>
</dbReference>
<accession>A0A368XU26</accession>
<dbReference type="PANTHER" id="PTHR30026">
    <property type="entry name" value="OUTER MEMBRANE PROTEIN TOLC"/>
    <property type="match status" value="1"/>
</dbReference>
<name>A0A368XU26_9BURK</name>
<keyword evidence="5" id="KW-0812">Transmembrane</keyword>
<keyword evidence="6" id="KW-0472">Membrane</keyword>
<dbReference type="AlphaFoldDB" id="A0A368XU26"/>
<dbReference type="RefSeq" id="WP_114468687.1">
    <property type="nucleotide sequence ID" value="NZ_QPJK01000004.1"/>
</dbReference>
<dbReference type="GO" id="GO:0015288">
    <property type="term" value="F:porin activity"/>
    <property type="evidence" value="ECO:0007669"/>
    <property type="project" value="TreeGrafter"/>
</dbReference>
<organism evidence="9 10">
    <name type="scientific">Pseudorhodoferax soli</name>
    <dbReference type="NCBI Taxonomy" id="545864"/>
    <lineage>
        <taxon>Bacteria</taxon>
        <taxon>Pseudomonadati</taxon>
        <taxon>Pseudomonadota</taxon>
        <taxon>Betaproteobacteria</taxon>
        <taxon>Burkholderiales</taxon>
        <taxon>Comamonadaceae</taxon>
    </lineage>
</organism>
<comment type="subcellular location">
    <subcellularLocation>
        <location evidence="1">Cell outer membrane</location>
    </subcellularLocation>
</comment>
<dbReference type="GO" id="GO:0015562">
    <property type="term" value="F:efflux transmembrane transporter activity"/>
    <property type="evidence" value="ECO:0007669"/>
    <property type="project" value="InterPro"/>
</dbReference>
<dbReference type="Proteomes" id="UP000252884">
    <property type="component" value="Unassembled WGS sequence"/>
</dbReference>
<evidence type="ECO:0000256" key="2">
    <source>
        <dbReference type="ARBA" id="ARBA00007613"/>
    </source>
</evidence>
<evidence type="ECO:0000313" key="10">
    <source>
        <dbReference type="Proteomes" id="UP000252884"/>
    </source>
</evidence>
<keyword evidence="3" id="KW-0813">Transport</keyword>
<evidence type="ECO:0000256" key="1">
    <source>
        <dbReference type="ARBA" id="ARBA00004442"/>
    </source>
</evidence>
<comment type="similarity">
    <text evidence="2">Belongs to the outer membrane factor (OMF) (TC 1.B.17) family.</text>
</comment>
<keyword evidence="4" id="KW-1134">Transmembrane beta strand</keyword>
<dbReference type="SUPFAM" id="SSF56954">
    <property type="entry name" value="Outer membrane efflux proteins (OEP)"/>
    <property type="match status" value="1"/>
</dbReference>